<dbReference type="GO" id="GO:0016747">
    <property type="term" value="F:acyltransferase activity, transferring groups other than amino-acyl groups"/>
    <property type="evidence" value="ECO:0007669"/>
    <property type="project" value="InterPro"/>
</dbReference>
<protein>
    <submittedName>
        <fullName evidence="2">ElaA protein</fullName>
    </submittedName>
</protein>
<gene>
    <name evidence="2" type="ORF">B0I28_10577</name>
</gene>
<dbReference type="PROSITE" id="PS51186">
    <property type="entry name" value="GNAT"/>
    <property type="match status" value="1"/>
</dbReference>
<evidence type="ECO:0000259" key="1">
    <source>
        <dbReference type="PROSITE" id="PS51186"/>
    </source>
</evidence>
<dbReference type="Gene3D" id="3.40.630.30">
    <property type="match status" value="1"/>
</dbReference>
<organism evidence="2 3">
    <name type="scientific">Glycomyces artemisiae</name>
    <dbReference type="NCBI Taxonomy" id="1076443"/>
    <lineage>
        <taxon>Bacteria</taxon>
        <taxon>Bacillati</taxon>
        <taxon>Actinomycetota</taxon>
        <taxon>Actinomycetes</taxon>
        <taxon>Glycomycetales</taxon>
        <taxon>Glycomycetaceae</taxon>
        <taxon>Glycomyces</taxon>
    </lineage>
</organism>
<feature type="domain" description="N-acetyltransferase" evidence="1">
    <location>
        <begin position="10"/>
        <end position="150"/>
    </location>
</feature>
<evidence type="ECO:0000313" key="2">
    <source>
        <dbReference type="EMBL" id="PRY58364.1"/>
    </source>
</evidence>
<dbReference type="EMBL" id="PVTJ01000005">
    <property type="protein sequence ID" value="PRY58364.1"/>
    <property type="molecule type" value="Genomic_DNA"/>
</dbReference>
<dbReference type="SUPFAM" id="SSF55729">
    <property type="entry name" value="Acyl-CoA N-acyltransferases (Nat)"/>
    <property type="match status" value="1"/>
</dbReference>
<dbReference type="InterPro" id="IPR016181">
    <property type="entry name" value="Acyl_CoA_acyltransferase"/>
</dbReference>
<name>A0A2T0UKE4_9ACTN</name>
<comment type="caution">
    <text evidence="2">The sequence shown here is derived from an EMBL/GenBank/DDBJ whole genome shotgun (WGS) entry which is preliminary data.</text>
</comment>
<evidence type="ECO:0000313" key="3">
    <source>
        <dbReference type="Proteomes" id="UP000238176"/>
    </source>
</evidence>
<sequence length="150" mass="16256">MAGMREIRQGRFGELDGPTVFALARLRQSVFVVEQECPYPDLDGHDTAASTVHFWAAGDEPGEAVACLRLLHDGASLRIGRVCCVPEERGTGLSGRLMAAALDLAGPEADVVLDSQTYAAGFYRKYGFVEDGEEYVEDGIPHVPMRRAGK</sequence>
<dbReference type="AlphaFoldDB" id="A0A2T0UKE4"/>
<dbReference type="InterPro" id="IPR000182">
    <property type="entry name" value="GNAT_dom"/>
</dbReference>
<dbReference type="Proteomes" id="UP000238176">
    <property type="component" value="Unassembled WGS sequence"/>
</dbReference>
<accession>A0A2T0UKE4</accession>
<reference evidence="2 3" key="1">
    <citation type="submission" date="2018-03" db="EMBL/GenBank/DDBJ databases">
        <title>Genomic Encyclopedia of Type Strains, Phase III (KMG-III): the genomes of soil and plant-associated and newly described type strains.</title>
        <authorList>
            <person name="Whitman W."/>
        </authorList>
    </citation>
    <scope>NUCLEOTIDE SEQUENCE [LARGE SCALE GENOMIC DNA]</scope>
    <source>
        <strain evidence="2 3">CGMCC 4.7067</strain>
    </source>
</reference>
<dbReference type="Pfam" id="PF13673">
    <property type="entry name" value="Acetyltransf_10"/>
    <property type="match status" value="1"/>
</dbReference>
<proteinExistence type="predicted"/>
<keyword evidence="3" id="KW-1185">Reference proteome</keyword>